<protein>
    <submittedName>
        <fullName evidence="4">Coiled-coil protein</fullName>
    </submittedName>
</protein>
<proteinExistence type="predicted"/>
<dbReference type="InterPro" id="IPR010488">
    <property type="entry name" value="Zeta_toxin_domain"/>
</dbReference>
<keyword evidence="2" id="KW-0067">ATP-binding</keyword>
<feature type="domain" description="Zeta toxin" evidence="3">
    <location>
        <begin position="216"/>
        <end position="374"/>
    </location>
</feature>
<dbReference type="GO" id="GO:0005524">
    <property type="term" value="F:ATP binding"/>
    <property type="evidence" value="ECO:0007669"/>
    <property type="project" value="UniProtKB-KW"/>
</dbReference>
<keyword evidence="1" id="KW-0547">Nucleotide-binding</keyword>
<evidence type="ECO:0000256" key="2">
    <source>
        <dbReference type="ARBA" id="ARBA00022840"/>
    </source>
</evidence>
<comment type="caution">
    <text evidence="4">The sequence shown here is derived from an EMBL/GenBank/DDBJ whole genome shotgun (WGS) entry which is preliminary data.</text>
</comment>
<dbReference type="Pfam" id="PF06414">
    <property type="entry name" value="Zeta_toxin"/>
    <property type="match status" value="1"/>
</dbReference>
<evidence type="ECO:0000256" key="1">
    <source>
        <dbReference type="ARBA" id="ARBA00022741"/>
    </source>
</evidence>
<dbReference type="GO" id="GO:0016301">
    <property type="term" value="F:kinase activity"/>
    <property type="evidence" value="ECO:0007669"/>
    <property type="project" value="InterPro"/>
</dbReference>
<sequence length="500" mass="56237">MTKQAWEVSTVSILSSLKKQPTVDGVLVGDLKYTVLDGEHVSYHDAEELAELHQINPRLPPKEFVAFRPERLAWHETIVAVSTQIKVENEQDMYKKCMQVYGSVLDELESLDLDQKRETIKRYTTQMVNDYLRGIDISSRPEGARIAKICKQIEESGATFGTYKEHYTAKDAMITYLTDVFYTEAANKKIGELVQRTISESDTLTPLDIPAPTERLTLMVAGGQASGKGSSVTRIKRSVEEAGVEWDNVVKINTDSYKSLLLEPGTVRPELYSQLAQEEASIIHQKIQGRLMQMAQQGKAPHVFIDQVFLGKDKIEFGLLNGGKVRGIIVSTDVTDAIERSYARGLEEGTKGRYEHTQGILRCHKLMCQQIPETLAKFVGQEVSFLLVDNNVPRGEQAKDVMAINLRSGEIEIFSKVNLERFMAKAQININARSKDELYLEAAEDPSHISYLQPLLDERCTIGTIQLTSASPNSYELDYLRQHEGEGEKMTEERGTMPKI</sequence>
<dbReference type="InterPro" id="IPR027417">
    <property type="entry name" value="P-loop_NTPase"/>
</dbReference>
<gene>
    <name evidence="4" type="ORF">Loak_0864</name>
</gene>
<evidence type="ECO:0000259" key="3">
    <source>
        <dbReference type="Pfam" id="PF06414"/>
    </source>
</evidence>
<dbReference type="Proteomes" id="UP000054858">
    <property type="component" value="Unassembled WGS sequence"/>
</dbReference>
<dbReference type="RefSeq" id="WP_025385537.1">
    <property type="nucleotide sequence ID" value="NZ_LCUA01000036.1"/>
</dbReference>
<dbReference type="PATRIC" id="fig|29423.5.peg.902"/>
<accession>A0A0W0X5C8</accession>
<dbReference type="Gene3D" id="3.40.50.300">
    <property type="entry name" value="P-loop containing nucleotide triphosphate hydrolases"/>
    <property type="match status" value="1"/>
</dbReference>
<reference evidence="4 5" key="1">
    <citation type="submission" date="2015-11" db="EMBL/GenBank/DDBJ databases">
        <title>Genomic analysis of 38 Legionella species identifies large and diverse effector repertoires.</title>
        <authorList>
            <person name="Burstein D."/>
            <person name="Amaro F."/>
            <person name="Zusman T."/>
            <person name="Lifshitz Z."/>
            <person name="Cohen O."/>
            <person name="Gilbert J.A."/>
            <person name="Pupko T."/>
            <person name="Shuman H.A."/>
            <person name="Segal G."/>
        </authorList>
    </citation>
    <scope>NUCLEOTIDE SEQUENCE [LARGE SCALE GENOMIC DNA]</scope>
    <source>
        <strain evidence="4 5">Oak Ridge-10</strain>
    </source>
</reference>
<name>A0A0W0X5C8_9GAMM</name>
<organism evidence="4 5">
    <name type="scientific">Legionella oakridgensis</name>
    <dbReference type="NCBI Taxonomy" id="29423"/>
    <lineage>
        <taxon>Bacteria</taxon>
        <taxon>Pseudomonadati</taxon>
        <taxon>Pseudomonadota</taxon>
        <taxon>Gammaproteobacteria</taxon>
        <taxon>Legionellales</taxon>
        <taxon>Legionellaceae</taxon>
        <taxon>Legionella</taxon>
    </lineage>
</organism>
<dbReference type="EMBL" id="LNYP01000013">
    <property type="protein sequence ID" value="KTD39757.1"/>
    <property type="molecule type" value="Genomic_DNA"/>
</dbReference>
<dbReference type="AlphaFoldDB" id="A0A0W0X5C8"/>
<evidence type="ECO:0000313" key="5">
    <source>
        <dbReference type="Proteomes" id="UP000054858"/>
    </source>
</evidence>
<evidence type="ECO:0000313" key="4">
    <source>
        <dbReference type="EMBL" id="KTD39757.1"/>
    </source>
</evidence>